<evidence type="ECO:0000313" key="4">
    <source>
        <dbReference type="Proteomes" id="UP001164965"/>
    </source>
</evidence>
<evidence type="ECO:0000256" key="1">
    <source>
        <dbReference type="SAM" id="MobiDB-lite"/>
    </source>
</evidence>
<feature type="compositionally biased region" description="Pro residues" evidence="1">
    <location>
        <begin position="10"/>
        <end position="21"/>
    </location>
</feature>
<dbReference type="Proteomes" id="UP001164965">
    <property type="component" value="Chromosome"/>
</dbReference>
<feature type="region of interest" description="Disordered" evidence="1">
    <location>
        <begin position="1"/>
        <end position="21"/>
    </location>
</feature>
<evidence type="ECO:0000313" key="3">
    <source>
        <dbReference type="EMBL" id="UZJ24979.1"/>
    </source>
</evidence>
<gene>
    <name evidence="3" type="ORF">RHODO2019_00200</name>
</gene>
<name>A0ABY6P0I0_9NOCA</name>
<feature type="domain" description="Septum formation-related" evidence="2">
    <location>
        <begin position="63"/>
        <end position="268"/>
    </location>
</feature>
<proteinExistence type="predicted"/>
<protein>
    <submittedName>
        <fullName evidence="3">Septum formation family protein</fullName>
    </submittedName>
</protein>
<organism evidence="3 4">
    <name type="scientific">Rhodococcus antarcticus</name>
    <dbReference type="NCBI Taxonomy" id="2987751"/>
    <lineage>
        <taxon>Bacteria</taxon>
        <taxon>Bacillati</taxon>
        <taxon>Actinomycetota</taxon>
        <taxon>Actinomycetes</taxon>
        <taxon>Mycobacteriales</taxon>
        <taxon>Nocardiaceae</taxon>
        <taxon>Rhodococcus</taxon>
    </lineage>
</organism>
<accession>A0ABY6P0I0</accession>
<evidence type="ECO:0000259" key="2">
    <source>
        <dbReference type="Pfam" id="PF13845"/>
    </source>
</evidence>
<dbReference type="EMBL" id="CP110615">
    <property type="protein sequence ID" value="UZJ24979.1"/>
    <property type="molecule type" value="Genomic_DNA"/>
</dbReference>
<reference evidence="3" key="1">
    <citation type="submission" date="2022-10" db="EMBL/GenBank/DDBJ databases">
        <title>Rhodococcus sp.75.</title>
        <authorList>
            <person name="Sun M."/>
        </authorList>
    </citation>
    <scope>NUCLEOTIDE SEQUENCE</scope>
    <source>
        <strain evidence="3">75</strain>
    </source>
</reference>
<dbReference type="Pfam" id="PF13845">
    <property type="entry name" value="Septum_form"/>
    <property type="match status" value="1"/>
</dbReference>
<dbReference type="RefSeq" id="WP_265383085.1">
    <property type="nucleotide sequence ID" value="NZ_CP110615.1"/>
</dbReference>
<dbReference type="InterPro" id="IPR026004">
    <property type="entry name" value="Septum_form"/>
</dbReference>
<keyword evidence="4" id="KW-1185">Reference proteome</keyword>
<sequence>MSRHSLSPYQPDPEPPLPPPRPVLDRALQLVLALATVGIVIVATLGVRNTSAGAVPSNSATVGTCHSFLTVEEFYTTSDVSPAVPCDGPHQTEVVAVRSYTGATAAQQQRPGVEVLGAVSRGLCTAAELRTYLGARERDDPVALQQVIRWTTPGEWAGGAREYRCELMLARSVDGGTPTLFTPARDVLGGSTGSAEYRHCHDATTAQDVSCDRPHTGEYVNAFLPAPAANTPEGLTLTAWAQDACAALVQEYTGGRPGVRVDAVRVGYAATSTGACLAVPAGGRVVGTVAPGDGS</sequence>